<reference evidence="1" key="2">
    <citation type="submission" date="2023-03" db="EMBL/GenBank/DDBJ databases">
        <authorList>
            <person name="Inwood S.N."/>
            <person name="Skelly J.G."/>
            <person name="Guhlin J."/>
            <person name="Harrop T.W.R."/>
            <person name="Goldson S.G."/>
            <person name="Dearden P.K."/>
        </authorList>
    </citation>
    <scope>NUCLEOTIDE SEQUENCE</scope>
    <source>
        <strain evidence="1">Lincoln</strain>
        <tissue evidence="1">Whole body</tissue>
    </source>
</reference>
<evidence type="ECO:0008006" key="3">
    <source>
        <dbReference type="Google" id="ProtNLM"/>
    </source>
</evidence>
<comment type="caution">
    <text evidence="1">The sequence shown here is derived from an EMBL/GenBank/DDBJ whole genome shotgun (WGS) entry which is preliminary data.</text>
</comment>
<name>A0AA39FDJ5_MICHY</name>
<keyword evidence="2" id="KW-1185">Reference proteome</keyword>
<evidence type="ECO:0000313" key="1">
    <source>
        <dbReference type="EMBL" id="KAK0167540.1"/>
    </source>
</evidence>
<dbReference type="Proteomes" id="UP001168972">
    <property type="component" value="Unassembled WGS sequence"/>
</dbReference>
<reference evidence="1" key="1">
    <citation type="journal article" date="2023" name="bioRxiv">
        <title>Scaffold-level genome assemblies of two parasitoid biocontrol wasps reveal the parthenogenesis mechanism and an associated novel virus.</title>
        <authorList>
            <person name="Inwood S."/>
            <person name="Skelly J."/>
            <person name="Guhlin J."/>
            <person name="Harrop T."/>
            <person name="Goldson S."/>
            <person name="Dearden P."/>
        </authorList>
    </citation>
    <scope>NUCLEOTIDE SEQUENCE</scope>
    <source>
        <strain evidence="1">Lincoln</strain>
        <tissue evidence="1">Whole body</tissue>
    </source>
</reference>
<dbReference type="AlphaFoldDB" id="A0AA39FDJ5"/>
<gene>
    <name evidence="1" type="ORF">PV327_004926</name>
</gene>
<proteinExistence type="predicted"/>
<accession>A0AA39FDJ5</accession>
<organism evidence="1 2">
    <name type="scientific">Microctonus hyperodae</name>
    <name type="common">Parasitoid wasp</name>
    <dbReference type="NCBI Taxonomy" id="165561"/>
    <lineage>
        <taxon>Eukaryota</taxon>
        <taxon>Metazoa</taxon>
        <taxon>Ecdysozoa</taxon>
        <taxon>Arthropoda</taxon>
        <taxon>Hexapoda</taxon>
        <taxon>Insecta</taxon>
        <taxon>Pterygota</taxon>
        <taxon>Neoptera</taxon>
        <taxon>Endopterygota</taxon>
        <taxon>Hymenoptera</taxon>
        <taxon>Apocrita</taxon>
        <taxon>Ichneumonoidea</taxon>
        <taxon>Braconidae</taxon>
        <taxon>Euphorinae</taxon>
        <taxon>Microctonus</taxon>
    </lineage>
</organism>
<evidence type="ECO:0000313" key="2">
    <source>
        <dbReference type="Proteomes" id="UP001168972"/>
    </source>
</evidence>
<sequence length="138" mass="16332">MTRSHSTTLYRFVLVRASLSTSSMTHCTISGRWLKTERPRTSYPVFENHYNSPLYVGKIMLMKEWLDVSHCTIRLWQIVQYMAKSFFEIERDKDDIPIKLNESSLGDRSGFNKKIFMNYFDLNKSKSLTLEEIKTDLF</sequence>
<dbReference type="EMBL" id="JAQQBR010001832">
    <property type="protein sequence ID" value="KAK0167540.1"/>
    <property type="molecule type" value="Genomic_DNA"/>
</dbReference>
<protein>
    <recommendedName>
        <fullName evidence="3">EF-hand domain-containing protein</fullName>
    </recommendedName>
</protein>
<dbReference type="PROSITE" id="PS00018">
    <property type="entry name" value="EF_HAND_1"/>
    <property type="match status" value="1"/>
</dbReference>
<dbReference type="InterPro" id="IPR018247">
    <property type="entry name" value="EF_Hand_1_Ca_BS"/>
</dbReference>